<name>A0A5B0PI07_PUCGR</name>
<comment type="caution">
    <text evidence="3">The sequence shown here is derived from an EMBL/GenBank/DDBJ whole genome shotgun (WGS) entry which is preliminary data.</text>
</comment>
<dbReference type="Proteomes" id="UP000324748">
    <property type="component" value="Unassembled WGS sequence"/>
</dbReference>
<evidence type="ECO:0000313" key="3">
    <source>
        <dbReference type="EMBL" id="KAA1101267.1"/>
    </source>
</evidence>
<gene>
    <name evidence="3" type="ORF">PGT21_014850</name>
    <name evidence="2" type="ORF">PGTUg99_006804</name>
</gene>
<dbReference type="AlphaFoldDB" id="A0A5B0PI07"/>
<protein>
    <submittedName>
        <fullName evidence="3">Uncharacterized protein</fullName>
    </submittedName>
</protein>
<dbReference type="Proteomes" id="UP000325313">
    <property type="component" value="Unassembled WGS sequence"/>
</dbReference>
<reference evidence="4 5" key="1">
    <citation type="submission" date="2019-05" db="EMBL/GenBank/DDBJ databases">
        <title>Emergence of the Ug99 lineage of the wheat stem rust pathogen through somatic hybridization.</title>
        <authorList>
            <person name="Li F."/>
            <person name="Upadhyaya N.M."/>
            <person name="Sperschneider J."/>
            <person name="Matny O."/>
            <person name="Nguyen-Phuc H."/>
            <person name="Mago R."/>
            <person name="Raley C."/>
            <person name="Miller M.E."/>
            <person name="Silverstein K.A.T."/>
            <person name="Henningsen E."/>
            <person name="Hirsch C.D."/>
            <person name="Visser B."/>
            <person name="Pretorius Z.A."/>
            <person name="Steffenson B.J."/>
            <person name="Schwessinger B."/>
            <person name="Dodds P.N."/>
            <person name="Figueroa M."/>
        </authorList>
    </citation>
    <scope>NUCLEOTIDE SEQUENCE [LARGE SCALE GENOMIC DNA]</scope>
    <source>
        <strain evidence="3">21-0</strain>
        <strain evidence="2 5">Ug99</strain>
    </source>
</reference>
<organism evidence="3 4">
    <name type="scientific">Puccinia graminis f. sp. tritici</name>
    <dbReference type="NCBI Taxonomy" id="56615"/>
    <lineage>
        <taxon>Eukaryota</taxon>
        <taxon>Fungi</taxon>
        <taxon>Dikarya</taxon>
        <taxon>Basidiomycota</taxon>
        <taxon>Pucciniomycotina</taxon>
        <taxon>Pucciniomycetes</taxon>
        <taxon>Pucciniales</taxon>
        <taxon>Pucciniaceae</taxon>
        <taxon>Puccinia</taxon>
    </lineage>
</organism>
<proteinExistence type="predicted"/>
<sequence length="51" mass="5899">MEIDAMKRCHETIQQNGPAKRSRETIQRNGPAKRSSETIQLNDAIETERCR</sequence>
<evidence type="ECO:0000313" key="5">
    <source>
        <dbReference type="Proteomes" id="UP000325313"/>
    </source>
</evidence>
<keyword evidence="4" id="KW-1185">Reference proteome</keyword>
<evidence type="ECO:0000313" key="4">
    <source>
        <dbReference type="Proteomes" id="UP000324748"/>
    </source>
</evidence>
<dbReference type="EMBL" id="VSWC01000053">
    <property type="protein sequence ID" value="KAA1101267.1"/>
    <property type="molecule type" value="Genomic_DNA"/>
</dbReference>
<accession>A0A5B0PI07</accession>
<evidence type="ECO:0000313" key="2">
    <source>
        <dbReference type="EMBL" id="KAA1070038.1"/>
    </source>
</evidence>
<feature type="region of interest" description="Disordered" evidence="1">
    <location>
        <begin position="12"/>
        <end position="51"/>
    </location>
</feature>
<dbReference type="EMBL" id="VDEP01000487">
    <property type="protein sequence ID" value="KAA1070038.1"/>
    <property type="molecule type" value="Genomic_DNA"/>
</dbReference>
<evidence type="ECO:0000256" key="1">
    <source>
        <dbReference type="SAM" id="MobiDB-lite"/>
    </source>
</evidence>